<reference evidence="13 14" key="1">
    <citation type="journal article" date="2009" name="Nature">
        <title>The Sorghum bicolor genome and the diversification of grasses.</title>
        <authorList>
            <person name="Paterson A.H."/>
            <person name="Bowers J.E."/>
            <person name="Bruggmann R."/>
            <person name="Dubchak I."/>
            <person name="Grimwood J."/>
            <person name="Gundlach H."/>
            <person name="Haberer G."/>
            <person name="Hellsten U."/>
            <person name="Mitros T."/>
            <person name="Poliakov A."/>
            <person name="Schmutz J."/>
            <person name="Spannagl M."/>
            <person name="Tang H."/>
            <person name="Wang X."/>
            <person name="Wicker T."/>
            <person name="Bharti A.K."/>
            <person name="Chapman J."/>
            <person name="Feltus F.A."/>
            <person name="Gowik U."/>
            <person name="Grigoriev I.V."/>
            <person name="Lyons E."/>
            <person name="Maher C.A."/>
            <person name="Martis M."/>
            <person name="Narechania A."/>
            <person name="Otillar R.P."/>
            <person name="Penning B.W."/>
            <person name="Salamov A.A."/>
            <person name="Wang Y."/>
            <person name="Zhang L."/>
            <person name="Carpita N.C."/>
            <person name="Freeling M."/>
            <person name="Gingle A.R."/>
            <person name="Hash C.T."/>
            <person name="Keller B."/>
            <person name="Klein P."/>
            <person name="Kresovich S."/>
            <person name="McCann M.C."/>
            <person name="Ming R."/>
            <person name="Peterson D.G."/>
            <person name="Mehboob-ur-Rahman"/>
            <person name="Ware D."/>
            <person name="Westhoff P."/>
            <person name="Mayer K.F."/>
            <person name="Messing J."/>
            <person name="Rokhsar D.S."/>
        </authorList>
    </citation>
    <scope>NUCLEOTIDE SEQUENCE [LARGE SCALE GENOMIC DNA]</scope>
    <source>
        <strain evidence="14">cv. BTx623</strain>
    </source>
</reference>
<keyword evidence="6 9" id="KW-0067">ATP-binding</keyword>
<dbReference type="FunFam" id="3.30.200.20:FF:000625">
    <property type="entry name" value="Os04g0372100 protein"/>
    <property type="match status" value="1"/>
</dbReference>
<feature type="domain" description="Protein kinase" evidence="12">
    <location>
        <begin position="426"/>
        <end position="691"/>
    </location>
</feature>
<organism evidence="13 14">
    <name type="scientific">Sorghum bicolor</name>
    <name type="common">Sorghum</name>
    <name type="synonym">Sorghum vulgare</name>
    <dbReference type="NCBI Taxonomy" id="4558"/>
    <lineage>
        <taxon>Eukaryota</taxon>
        <taxon>Viridiplantae</taxon>
        <taxon>Streptophyta</taxon>
        <taxon>Embryophyta</taxon>
        <taxon>Tracheophyta</taxon>
        <taxon>Spermatophyta</taxon>
        <taxon>Magnoliopsida</taxon>
        <taxon>Liliopsida</taxon>
        <taxon>Poales</taxon>
        <taxon>Poaceae</taxon>
        <taxon>PACMAD clade</taxon>
        <taxon>Panicoideae</taxon>
        <taxon>Andropogonodae</taxon>
        <taxon>Andropogoneae</taxon>
        <taxon>Sorghinae</taxon>
        <taxon>Sorghum</taxon>
    </lineage>
</organism>
<dbReference type="InterPro" id="IPR018097">
    <property type="entry name" value="EGF_Ca-bd_CS"/>
</dbReference>
<evidence type="ECO:0000256" key="4">
    <source>
        <dbReference type="ARBA" id="ARBA00022729"/>
    </source>
</evidence>
<evidence type="ECO:0000256" key="8">
    <source>
        <dbReference type="ARBA" id="ARBA00023180"/>
    </source>
</evidence>
<dbReference type="eggNOG" id="ENOG502QQPF">
    <property type="taxonomic scope" value="Eukaryota"/>
</dbReference>
<accession>C5Y5I1</accession>
<dbReference type="HOGENOM" id="CLU_000288_43_5_1"/>
<dbReference type="ExpressionAtlas" id="C5Y5I1">
    <property type="expression patterns" value="baseline and differential"/>
</dbReference>
<dbReference type="KEGG" id="sbi:8073609"/>
<dbReference type="PANTHER" id="PTHR27005">
    <property type="entry name" value="WALL-ASSOCIATED RECEPTOR KINASE-LIKE 21"/>
    <property type="match status" value="1"/>
</dbReference>
<dbReference type="InParanoid" id="C5Y5I1"/>
<evidence type="ECO:0000313" key="14">
    <source>
        <dbReference type="Proteomes" id="UP000000768"/>
    </source>
</evidence>
<dbReference type="InterPro" id="IPR000719">
    <property type="entry name" value="Prot_kinase_dom"/>
</dbReference>
<dbReference type="InterPro" id="IPR049883">
    <property type="entry name" value="NOTCH1_EGF-like"/>
</dbReference>
<dbReference type="Gene3D" id="1.10.510.10">
    <property type="entry name" value="Transferase(Phosphotransferase) domain 1"/>
    <property type="match status" value="1"/>
</dbReference>
<keyword evidence="3" id="KW-0808">Transferase</keyword>
<dbReference type="InterPro" id="IPR045274">
    <property type="entry name" value="WAK-like"/>
</dbReference>
<dbReference type="GO" id="GO:0005509">
    <property type="term" value="F:calcium ion binding"/>
    <property type="evidence" value="ECO:0007669"/>
    <property type="project" value="InterPro"/>
</dbReference>
<dbReference type="Pfam" id="PF07645">
    <property type="entry name" value="EGF_CA"/>
    <property type="match status" value="1"/>
</dbReference>
<keyword evidence="10" id="KW-1133">Transmembrane helix</keyword>
<feature type="chain" id="PRO_5002960036" description="Protein kinase domain-containing protein" evidence="11">
    <location>
        <begin position="30"/>
        <end position="736"/>
    </location>
</feature>
<evidence type="ECO:0000313" key="13">
    <source>
        <dbReference type="EMBL" id="EES09332.1"/>
    </source>
</evidence>
<dbReference type="AlphaFoldDB" id="C5Y5I1"/>
<reference evidence="14" key="2">
    <citation type="journal article" date="2018" name="Plant J.">
        <title>The Sorghum bicolor reference genome: improved assembly, gene annotations, a transcriptome atlas, and signatures of genome organization.</title>
        <authorList>
            <person name="McCormick R.F."/>
            <person name="Truong S.K."/>
            <person name="Sreedasyam A."/>
            <person name="Jenkins J."/>
            <person name="Shu S."/>
            <person name="Sims D."/>
            <person name="Kennedy M."/>
            <person name="Amirebrahimi M."/>
            <person name="Weers B.D."/>
            <person name="McKinley B."/>
            <person name="Mattison A."/>
            <person name="Morishige D.T."/>
            <person name="Grimwood J."/>
            <person name="Schmutz J."/>
            <person name="Mullet J.E."/>
        </authorList>
    </citation>
    <scope>NUCLEOTIDE SEQUENCE [LARGE SCALE GENOMIC DNA]</scope>
    <source>
        <strain evidence="14">cv. BTx623</strain>
    </source>
</reference>
<keyword evidence="5 9" id="KW-0547">Nucleotide-binding</keyword>
<dbReference type="OrthoDB" id="626167at2759"/>
<evidence type="ECO:0000256" key="7">
    <source>
        <dbReference type="ARBA" id="ARBA00023157"/>
    </source>
</evidence>
<dbReference type="GO" id="GO:0005886">
    <property type="term" value="C:plasma membrane"/>
    <property type="evidence" value="ECO:0000318"/>
    <property type="project" value="GO_Central"/>
</dbReference>
<dbReference type="Gene3D" id="3.30.200.20">
    <property type="entry name" value="Phosphorylase Kinase, domain 1"/>
    <property type="match status" value="1"/>
</dbReference>
<proteinExistence type="predicted"/>
<dbReference type="InterPro" id="IPR001245">
    <property type="entry name" value="Ser-Thr/Tyr_kinase_cat_dom"/>
</dbReference>
<feature type="signal peptide" evidence="11">
    <location>
        <begin position="1"/>
        <end position="29"/>
    </location>
</feature>
<dbReference type="SUPFAM" id="SSF57196">
    <property type="entry name" value="EGF/Laminin"/>
    <property type="match status" value="1"/>
</dbReference>
<evidence type="ECO:0000256" key="1">
    <source>
        <dbReference type="ARBA" id="ARBA00004479"/>
    </source>
</evidence>
<dbReference type="Proteomes" id="UP000000768">
    <property type="component" value="Chromosome 5"/>
</dbReference>
<dbReference type="PANTHER" id="PTHR27005:SF37">
    <property type="entry name" value="OS04G0367600 PROTEIN"/>
    <property type="match status" value="1"/>
</dbReference>
<feature type="transmembrane region" description="Helical" evidence="10">
    <location>
        <begin position="355"/>
        <end position="378"/>
    </location>
</feature>
<keyword evidence="2" id="KW-0723">Serine/threonine-protein kinase</keyword>
<dbReference type="InterPro" id="IPR011009">
    <property type="entry name" value="Kinase-like_dom_sf"/>
</dbReference>
<sequence>MTSHSAAVLAAGLVWLLSAVLVVPWLAAGESSSSSSVADDCQRSCGRVDIPFPFGMGPDHCMLTRDFRITCEDVGNGVRKAPFLANFTNVEVLNISLEQGQAQVLNPISSYCYNATVQQWDEWTWDLSSTSYTFSNTANKFTVVGCRALAYIGNTKGNTSAMYQTGCVSMCFQGSMDLNACSGMGCCQTGIPKGLKYYHVWFDKRLNTSGIDDGTGGSVDPCSFAVLMDSSNNISSPEFNDSNNSPSEFNSSRGGKAPVVLDWSIGHDDCKTAVRNNNPAGYACRSINSSCSDATSGRGYICKCNQGFEGNPYISDGCKDINECKHPDKYNCSGACTNTIGSYNCRPKEAFPRGALIAAGILLVFVVALIAFLSIEVFRNKEKKKRQGFFQQHGGQMLLQIIEKDANNIAFKLYERKDLVKATRRFHKDNVVGEGTHGTVYKAILGTATTVAVKRCKQIDKSRTDEFVQELVVACRVSHPNIVRLLGCCLHFEAPMLVYEFVPNGTLRDLLHGSPRRRVVTLPTRLRIAAETAEALAHLHSPPRPTLHGDVKPDNILLGDGWVAKVSDFGCSTINDNVQVVPKGTLAYLDPEFLQDRQITEKTDVYSFGIVLIELLTGKNPLAEEWKKLTVMFQNSMRNGTLGDLLDADIVEEWSMGLIYEVAKLVSRCIAAPGKTRPDMRQVAKELRGFSDEMPESSEARVALGFEDRSRYSYTATEGETTGFSNLSALSTELAR</sequence>
<dbReference type="CDD" id="cd00054">
    <property type="entry name" value="EGF_CA"/>
    <property type="match status" value="1"/>
</dbReference>
<keyword evidence="14" id="KW-1185">Reference proteome</keyword>
<dbReference type="PROSITE" id="PS01187">
    <property type="entry name" value="EGF_CA"/>
    <property type="match status" value="1"/>
</dbReference>
<dbReference type="Pfam" id="PF07714">
    <property type="entry name" value="PK_Tyr_Ser-Thr"/>
    <property type="match status" value="1"/>
</dbReference>
<evidence type="ECO:0000256" key="6">
    <source>
        <dbReference type="ARBA" id="ARBA00022840"/>
    </source>
</evidence>
<dbReference type="GO" id="GO:0005524">
    <property type="term" value="F:ATP binding"/>
    <property type="evidence" value="ECO:0007669"/>
    <property type="project" value="UniProtKB-UniRule"/>
</dbReference>
<dbReference type="SUPFAM" id="SSF56112">
    <property type="entry name" value="Protein kinase-like (PK-like)"/>
    <property type="match status" value="1"/>
</dbReference>
<dbReference type="Gramene" id="EES09332">
    <property type="protein sequence ID" value="EES09332"/>
    <property type="gene ID" value="SORBI_3005G049600"/>
</dbReference>
<evidence type="ECO:0000256" key="9">
    <source>
        <dbReference type="PROSITE-ProRule" id="PRU10141"/>
    </source>
</evidence>
<keyword evidence="10" id="KW-0472">Membrane</keyword>
<evidence type="ECO:0000256" key="11">
    <source>
        <dbReference type="SAM" id="SignalP"/>
    </source>
</evidence>
<keyword evidence="4 11" id="KW-0732">Signal</keyword>
<dbReference type="GO" id="GO:0030247">
    <property type="term" value="F:polysaccharide binding"/>
    <property type="evidence" value="ECO:0007669"/>
    <property type="project" value="InterPro"/>
</dbReference>
<evidence type="ECO:0000256" key="5">
    <source>
        <dbReference type="ARBA" id="ARBA00022741"/>
    </source>
</evidence>
<keyword evidence="2" id="KW-0418">Kinase</keyword>
<dbReference type="SMART" id="SM00220">
    <property type="entry name" value="S_TKc"/>
    <property type="match status" value="1"/>
</dbReference>
<name>C5Y5I1_SORBI</name>
<evidence type="ECO:0000256" key="10">
    <source>
        <dbReference type="SAM" id="Phobius"/>
    </source>
</evidence>
<dbReference type="EMBL" id="CM000764">
    <property type="protein sequence ID" value="EES09332.1"/>
    <property type="molecule type" value="Genomic_DNA"/>
</dbReference>
<feature type="binding site" evidence="9">
    <location>
        <position position="454"/>
    </location>
    <ligand>
        <name>ATP</name>
        <dbReference type="ChEBI" id="CHEBI:30616"/>
    </ligand>
</feature>
<dbReference type="InterPro" id="IPR025287">
    <property type="entry name" value="WAK_GUB"/>
</dbReference>
<dbReference type="GO" id="GO:0007166">
    <property type="term" value="P:cell surface receptor signaling pathway"/>
    <property type="evidence" value="ECO:0000318"/>
    <property type="project" value="GO_Central"/>
</dbReference>
<evidence type="ECO:0000259" key="12">
    <source>
        <dbReference type="PROSITE" id="PS50011"/>
    </source>
</evidence>
<dbReference type="GO" id="GO:0004674">
    <property type="term" value="F:protein serine/threonine kinase activity"/>
    <property type="evidence" value="ECO:0007669"/>
    <property type="project" value="UniProtKB-KW"/>
</dbReference>
<comment type="subcellular location">
    <subcellularLocation>
        <location evidence="1">Membrane</location>
        <topology evidence="1">Single-pass type I membrane protein</topology>
    </subcellularLocation>
</comment>
<gene>
    <name evidence="13" type="ORF">SORBI_3005G049600</name>
</gene>
<keyword evidence="8" id="KW-0325">Glycoprotein</keyword>
<dbReference type="Pfam" id="PF13947">
    <property type="entry name" value="GUB_WAK_bind"/>
    <property type="match status" value="1"/>
</dbReference>
<dbReference type="OMA" id="MDSYACK"/>
<keyword evidence="10" id="KW-0812">Transmembrane</keyword>
<dbReference type="Gene3D" id="2.90.20.10">
    <property type="entry name" value="Plasmodium vivax P25 domain"/>
    <property type="match status" value="1"/>
</dbReference>
<keyword evidence="7" id="KW-1015">Disulfide bond</keyword>
<dbReference type="PROSITE" id="PS50011">
    <property type="entry name" value="PROTEIN_KINASE_DOM"/>
    <property type="match status" value="1"/>
</dbReference>
<protein>
    <recommendedName>
        <fullName evidence="12">Protein kinase domain-containing protein</fullName>
    </recommendedName>
</protein>
<dbReference type="InterPro" id="IPR017441">
    <property type="entry name" value="Protein_kinase_ATP_BS"/>
</dbReference>
<dbReference type="PROSITE" id="PS00107">
    <property type="entry name" value="PROTEIN_KINASE_ATP"/>
    <property type="match status" value="1"/>
</dbReference>
<evidence type="ECO:0000256" key="3">
    <source>
        <dbReference type="ARBA" id="ARBA00022679"/>
    </source>
</evidence>
<dbReference type="STRING" id="4558.C5Y5I1"/>
<evidence type="ECO:0000256" key="2">
    <source>
        <dbReference type="ARBA" id="ARBA00022527"/>
    </source>
</evidence>